<evidence type="ECO:0000259" key="16">
    <source>
        <dbReference type="Pfam" id="PF00156"/>
    </source>
</evidence>
<comment type="catalytic activity">
    <reaction evidence="14">
        <text>IMP + diphosphate = hypoxanthine + 5-phospho-alpha-D-ribose 1-diphosphate</text>
        <dbReference type="Rhea" id="RHEA:17973"/>
        <dbReference type="ChEBI" id="CHEBI:17368"/>
        <dbReference type="ChEBI" id="CHEBI:33019"/>
        <dbReference type="ChEBI" id="CHEBI:58017"/>
        <dbReference type="ChEBI" id="CHEBI:58053"/>
        <dbReference type="EC" id="2.4.2.8"/>
    </reaction>
    <physiologicalReaction direction="right-to-left" evidence="14">
        <dbReference type="Rhea" id="RHEA:17975"/>
    </physiologicalReaction>
</comment>
<keyword evidence="11 15" id="KW-0547">Nucleotide-binding</keyword>
<comment type="pathway">
    <text evidence="3 15">Purine metabolism; IMP biosynthesis via salvage pathway; IMP from hypoxanthine: step 1/1.</text>
</comment>
<comment type="similarity">
    <text evidence="4 15">Belongs to the purine/pyrimidine phosphoribosyltransferase family.</text>
</comment>
<dbReference type="EMBL" id="JALGBH010000001">
    <property type="protein sequence ID" value="MCJ0741533.1"/>
    <property type="molecule type" value="Genomic_DNA"/>
</dbReference>
<evidence type="ECO:0000256" key="2">
    <source>
        <dbReference type="ARBA" id="ARBA00004496"/>
    </source>
</evidence>
<evidence type="ECO:0000256" key="13">
    <source>
        <dbReference type="ARBA" id="ARBA00048811"/>
    </source>
</evidence>
<evidence type="ECO:0000256" key="10">
    <source>
        <dbReference type="ARBA" id="ARBA00022726"/>
    </source>
</evidence>
<keyword evidence="10 15" id="KW-0660">Purine salvage</keyword>
<dbReference type="RefSeq" id="WP_243358574.1">
    <property type="nucleotide sequence ID" value="NZ_JALGBH010000001.1"/>
</dbReference>
<evidence type="ECO:0000256" key="1">
    <source>
        <dbReference type="ARBA" id="ARBA00001946"/>
    </source>
</evidence>
<accession>A0ABS9ZV31</accession>
<feature type="domain" description="Phosphoribosyltransferase" evidence="16">
    <location>
        <begin position="15"/>
        <end position="164"/>
    </location>
</feature>
<dbReference type="SUPFAM" id="SSF53271">
    <property type="entry name" value="PRTase-like"/>
    <property type="match status" value="1"/>
</dbReference>
<dbReference type="InterPro" id="IPR029057">
    <property type="entry name" value="PRTase-like"/>
</dbReference>
<comment type="subcellular location">
    <subcellularLocation>
        <location evidence="2 15">Cytoplasm</location>
    </subcellularLocation>
</comment>
<evidence type="ECO:0000256" key="8">
    <source>
        <dbReference type="ARBA" id="ARBA00022679"/>
    </source>
</evidence>
<comment type="caution">
    <text evidence="17">The sequence shown here is derived from an EMBL/GenBank/DDBJ whole genome shotgun (WGS) entry which is preliminary data.</text>
</comment>
<dbReference type="Pfam" id="PF00156">
    <property type="entry name" value="Pribosyltran"/>
    <property type="match status" value="1"/>
</dbReference>
<keyword evidence="18" id="KW-1185">Reference proteome</keyword>
<dbReference type="InterPro" id="IPR005904">
    <property type="entry name" value="Hxn_phspho_trans"/>
</dbReference>
<comment type="cofactor">
    <cofactor evidence="1 15">
        <name>Mg(2+)</name>
        <dbReference type="ChEBI" id="CHEBI:18420"/>
    </cofactor>
</comment>
<evidence type="ECO:0000256" key="3">
    <source>
        <dbReference type="ARBA" id="ARBA00004669"/>
    </source>
</evidence>
<dbReference type="InterPro" id="IPR050408">
    <property type="entry name" value="HGPRT"/>
</dbReference>
<dbReference type="NCBIfam" id="TIGR01203">
    <property type="entry name" value="HGPRTase"/>
    <property type="match status" value="1"/>
</dbReference>
<dbReference type="EC" id="2.4.2.8" evidence="5 15"/>
<evidence type="ECO:0000256" key="4">
    <source>
        <dbReference type="ARBA" id="ARBA00008391"/>
    </source>
</evidence>
<reference evidence="17" key="1">
    <citation type="submission" date="2022-03" db="EMBL/GenBank/DDBJ databases">
        <authorList>
            <person name="Woo C.Y."/>
        </authorList>
    </citation>
    <scope>NUCLEOTIDE SEQUENCE</scope>
    <source>
        <strain evidence="17">CYS-01</strain>
    </source>
</reference>
<dbReference type="Gene3D" id="3.40.50.2020">
    <property type="match status" value="1"/>
</dbReference>
<evidence type="ECO:0000256" key="9">
    <source>
        <dbReference type="ARBA" id="ARBA00022723"/>
    </source>
</evidence>
<evidence type="ECO:0000256" key="6">
    <source>
        <dbReference type="ARBA" id="ARBA00022490"/>
    </source>
</evidence>
<dbReference type="CDD" id="cd06223">
    <property type="entry name" value="PRTases_typeI"/>
    <property type="match status" value="1"/>
</dbReference>
<gene>
    <name evidence="17" type="primary">hpt</name>
    <name evidence="17" type="ORF">MMF97_02340</name>
</gene>
<keyword evidence="6 15" id="KW-0963">Cytoplasm</keyword>
<evidence type="ECO:0000256" key="12">
    <source>
        <dbReference type="ARBA" id="ARBA00022842"/>
    </source>
</evidence>
<evidence type="ECO:0000256" key="5">
    <source>
        <dbReference type="ARBA" id="ARBA00011895"/>
    </source>
</evidence>
<dbReference type="PANTHER" id="PTHR43340">
    <property type="entry name" value="HYPOXANTHINE-GUANINE PHOSPHORIBOSYLTRANSFERASE"/>
    <property type="match status" value="1"/>
</dbReference>
<keyword evidence="12 15" id="KW-0460">Magnesium</keyword>
<dbReference type="Proteomes" id="UP001165460">
    <property type="component" value="Unassembled WGS sequence"/>
</dbReference>
<evidence type="ECO:0000256" key="7">
    <source>
        <dbReference type="ARBA" id="ARBA00022676"/>
    </source>
</evidence>
<evidence type="ECO:0000256" key="11">
    <source>
        <dbReference type="ARBA" id="ARBA00022741"/>
    </source>
</evidence>
<proteinExistence type="inferred from homology"/>
<organism evidence="17 18">
    <name type="scientific">Pedobacter montanisoli</name>
    <dbReference type="NCBI Taxonomy" id="2923277"/>
    <lineage>
        <taxon>Bacteria</taxon>
        <taxon>Pseudomonadati</taxon>
        <taxon>Bacteroidota</taxon>
        <taxon>Sphingobacteriia</taxon>
        <taxon>Sphingobacteriales</taxon>
        <taxon>Sphingobacteriaceae</taxon>
        <taxon>Pedobacter</taxon>
    </lineage>
</organism>
<keyword evidence="8 15" id="KW-0808">Transferase</keyword>
<name>A0ABS9ZV31_9SPHI</name>
<evidence type="ECO:0000313" key="17">
    <source>
        <dbReference type="EMBL" id="MCJ0741533.1"/>
    </source>
</evidence>
<dbReference type="GO" id="GO:0016757">
    <property type="term" value="F:glycosyltransferase activity"/>
    <property type="evidence" value="ECO:0007669"/>
    <property type="project" value="UniProtKB-KW"/>
</dbReference>
<evidence type="ECO:0000256" key="15">
    <source>
        <dbReference type="RuleBase" id="RU364099"/>
    </source>
</evidence>
<evidence type="ECO:0000256" key="14">
    <source>
        <dbReference type="ARBA" id="ARBA00049402"/>
    </source>
</evidence>
<dbReference type="PANTHER" id="PTHR43340:SF1">
    <property type="entry name" value="HYPOXANTHINE PHOSPHORIBOSYLTRANSFERASE"/>
    <property type="match status" value="1"/>
</dbReference>
<comment type="catalytic activity">
    <reaction evidence="13">
        <text>GMP + diphosphate = guanine + 5-phospho-alpha-D-ribose 1-diphosphate</text>
        <dbReference type="Rhea" id="RHEA:25424"/>
        <dbReference type="ChEBI" id="CHEBI:16235"/>
        <dbReference type="ChEBI" id="CHEBI:33019"/>
        <dbReference type="ChEBI" id="CHEBI:58017"/>
        <dbReference type="ChEBI" id="CHEBI:58115"/>
        <dbReference type="EC" id="2.4.2.8"/>
    </reaction>
    <physiologicalReaction direction="right-to-left" evidence="13">
        <dbReference type="Rhea" id="RHEA:25426"/>
    </physiologicalReaction>
</comment>
<protein>
    <recommendedName>
        <fullName evidence="5 15">Hypoxanthine phosphoribosyltransferase</fullName>
        <ecNumber evidence="5 15">2.4.2.8</ecNumber>
    </recommendedName>
</protein>
<dbReference type="InterPro" id="IPR000836">
    <property type="entry name" value="PRTase_dom"/>
</dbReference>
<sequence length="178" mass="20008">MDRIEIHQKAFELFLDADAIAKRIRLLAVQLNLDYENKIPVFVGVLNGGFLFLADLIKEINIPCEIEFIKVSSYKGQESTGTLRQSFALPTNLQNRHVILVEDIVDTGFTINNLVNKVKEHKPASVATCTLLFKPDALKEKIDPLTYIAFEIPPAFVVGYGLDFDGLGRNLKDIYRAV</sequence>
<keyword evidence="9 15" id="KW-0479">Metal-binding</keyword>
<keyword evidence="7 15" id="KW-0328">Glycosyltransferase</keyword>
<evidence type="ECO:0000313" key="18">
    <source>
        <dbReference type="Proteomes" id="UP001165460"/>
    </source>
</evidence>